<dbReference type="GO" id="GO:0016757">
    <property type="term" value="F:glycosyltransferase activity"/>
    <property type="evidence" value="ECO:0007669"/>
    <property type="project" value="UniProtKB-KW"/>
</dbReference>
<evidence type="ECO:0000259" key="2">
    <source>
        <dbReference type="Pfam" id="PF13439"/>
    </source>
</evidence>
<dbReference type="InterPro" id="IPR001296">
    <property type="entry name" value="Glyco_trans_1"/>
</dbReference>
<proteinExistence type="predicted"/>
<dbReference type="CDD" id="cd03811">
    <property type="entry name" value="GT4_GT28_WabH-like"/>
    <property type="match status" value="1"/>
</dbReference>
<organism evidence="3 4">
    <name type="scientific">Proteus mirabilis</name>
    <dbReference type="NCBI Taxonomy" id="584"/>
    <lineage>
        <taxon>Bacteria</taxon>
        <taxon>Pseudomonadati</taxon>
        <taxon>Pseudomonadota</taxon>
        <taxon>Gammaproteobacteria</taxon>
        <taxon>Enterobacterales</taxon>
        <taxon>Morganellaceae</taxon>
        <taxon>Proteus</taxon>
    </lineage>
</organism>
<dbReference type="PANTHER" id="PTHR12526">
    <property type="entry name" value="GLYCOSYLTRANSFERASE"/>
    <property type="match status" value="1"/>
</dbReference>
<protein>
    <submittedName>
        <fullName evidence="3">UDP-D-galactose:(Glucosyl)lipopolysaccharide-1,6-D-galactosyltransferase</fullName>
    </submittedName>
</protein>
<accession>A0A2X2CB87</accession>
<dbReference type="EMBL" id="UAUE01000032">
    <property type="protein sequence ID" value="SPZ02936.1"/>
    <property type="molecule type" value="Genomic_DNA"/>
</dbReference>
<sequence length="353" mass="40466">MKKVLIIGYNLGGFGGMETVFKKSINILASHAIYSEFIFFNEGDNKVNDDWLVDCKYRRLSSKIKNTKLRRMSYAVQLARILKQEKPDIIISYDTVCCYIANLARKIVRSKVYIYSWIHFSLNNLYKSIYLHKADYHLSISSGITRYMLDMGIDRENIFTIYNPITENNIIIPRNDKIRFLYVGRLVAYAPKNVNELFYALSKLNGDWTLDIVGDGEDTDFLKSLALELKIATKINWHGWQKDVWSYIKRNIKYTSTLVLTSISEGFPMVLCEASSYGIFCISSNCPTGPEDIITPESNGLLYPVKDVASLANHLQSIIDGRLLPTHNEIKNAITKFNDENFENRLLSALKLS</sequence>
<dbReference type="GO" id="GO:1901135">
    <property type="term" value="P:carbohydrate derivative metabolic process"/>
    <property type="evidence" value="ECO:0007669"/>
    <property type="project" value="UniProtKB-ARBA"/>
</dbReference>
<name>A0A2X2CB87_PROMI</name>
<gene>
    <name evidence="3" type="ORF">NCTC10975_04707</name>
</gene>
<dbReference type="Gene3D" id="3.40.50.2000">
    <property type="entry name" value="Glycogen Phosphorylase B"/>
    <property type="match status" value="2"/>
</dbReference>
<evidence type="ECO:0000259" key="1">
    <source>
        <dbReference type="Pfam" id="PF00534"/>
    </source>
</evidence>
<dbReference type="Pfam" id="PF00534">
    <property type="entry name" value="Glycos_transf_1"/>
    <property type="match status" value="1"/>
</dbReference>
<dbReference type="AlphaFoldDB" id="A0A2X2CB87"/>
<evidence type="ECO:0000313" key="3">
    <source>
        <dbReference type="EMBL" id="SPZ02936.1"/>
    </source>
</evidence>
<dbReference type="InterPro" id="IPR028098">
    <property type="entry name" value="Glyco_trans_4-like_N"/>
</dbReference>
<dbReference type="Proteomes" id="UP000251485">
    <property type="component" value="Unassembled WGS sequence"/>
</dbReference>
<keyword evidence="3" id="KW-0328">Glycosyltransferase</keyword>
<dbReference type="Pfam" id="PF13439">
    <property type="entry name" value="Glyco_transf_4"/>
    <property type="match status" value="1"/>
</dbReference>
<keyword evidence="3" id="KW-0808">Transferase</keyword>
<dbReference type="PANTHER" id="PTHR12526:SF630">
    <property type="entry name" value="GLYCOSYLTRANSFERASE"/>
    <property type="match status" value="1"/>
</dbReference>
<feature type="domain" description="Glycosyl transferase family 1" evidence="1">
    <location>
        <begin position="174"/>
        <end position="334"/>
    </location>
</feature>
<dbReference type="RefSeq" id="WP_151253081.1">
    <property type="nucleotide sequence ID" value="NZ_CP148143.1"/>
</dbReference>
<reference evidence="3 4" key="1">
    <citation type="submission" date="2018-06" db="EMBL/GenBank/DDBJ databases">
        <authorList>
            <consortium name="Pathogen Informatics"/>
            <person name="Doyle S."/>
        </authorList>
    </citation>
    <scope>NUCLEOTIDE SEQUENCE [LARGE SCALE GENOMIC DNA]</scope>
    <source>
        <strain evidence="3 4">NCTC10975</strain>
    </source>
</reference>
<dbReference type="SUPFAM" id="SSF53756">
    <property type="entry name" value="UDP-Glycosyltransferase/glycogen phosphorylase"/>
    <property type="match status" value="1"/>
</dbReference>
<evidence type="ECO:0000313" key="4">
    <source>
        <dbReference type="Proteomes" id="UP000251485"/>
    </source>
</evidence>
<feature type="domain" description="Glycosyltransferase subfamily 4-like N-terminal" evidence="2">
    <location>
        <begin position="15"/>
        <end position="165"/>
    </location>
</feature>